<reference evidence="1 2" key="1">
    <citation type="submission" date="2018-10" db="EMBL/GenBank/DDBJ databases">
        <title>Draft Genome Sequence of Bacteroides sp. KCTC 15687.</title>
        <authorList>
            <person name="Yu S.Y."/>
            <person name="Kim J.S."/>
            <person name="Oh B.S."/>
            <person name="Park S.H."/>
            <person name="Kang S.W."/>
            <person name="Park J.E."/>
            <person name="Choi S.H."/>
            <person name="Han K.I."/>
            <person name="Lee K.C."/>
            <person name="Eom M.K."/>
            <person name="Suh M.K."/>
            <person name="Lee D.H."/>
            <person name="Yoon H."/>
            <person name="Kim B."/>
            <person name="Yang S.J."/>
            <person name="Lee J.S."/>
            <person name="Lee J.H."/>
        </authorList>
    </citation>
    <scope>NUCLEOTIDE SEQUENCE [LARGE SCALE GENOMIC DNA]</scope>
    <source>
        <strain evidence="1 2">KCTC 15687</strain>
    </source>
</reference>
<dbReference type="AlphaFoldDB" id="A0A401LP48"/>
<protein>
    <submittedName>
        <fullName evidence="1">Uncharacterized protein</fullName>
    </submittedName>
</protein>
<dbReference type="Proteomes" id="UP000288079">
    <property type="component" value="Unassembled WGS sequence"/>
</dbReference>
<dbReference type="EMBL" id="BHWB01000001">
    <property type="protein sequence ID" value="GCB33273.1"/>
    <property type="molecule type" value="Genomic_DNA"/>
</dbReference>
<organism evidence="1 2">
    <name type="scientific">Bacteroides faecalis</name>
    <dbReference type="NCBI Taxonomy" id="2447885"/>
    <lineage>
        <taxon>Bacteria</taxon>
        <taxon>Pseudomonadati</taxon>
        <taxon>Bacteroidota</taxon>
        <taxon>Bacteroidia</taxon>
        <taxon>Bacteroidales</taxon>
        <taxon>Bacteroidaceae</taxon>
        <taxon>Bacteroides</taxon>
    </lineage>
</organism>
<comment type="caution">
    <text evidence="1">The sequence shown here is derived from an EMBL/GenBank/DDBJ whole genome shotgun (WGS) entry which is preliminary data.</text>
</comment>
<proteinExistence type="predicted"/>
<evidence type="ECO:0000313" key="2">
    <source>
        <dbReference type="Proteomes" id="UP000288079"/>
    </source>
</evidence>
<sequence>MDEYKKDYLFKDQIIKKEISELINQVKYSSNSSLKYYSRILLTDYYKTTDVENLFFELLHDKQWENQKGNLIFSLNECIEPTDKNSEYLDFFIHLLLNCEIGDEVYMDSVSIIMDLRAPFKTRTLNKNITKLEVLLKEKKLENEKKNLLYFY</sequence>
<accession>A0A401LP48</accession>
<gene>
    <name evidence="1" type="ORF">KGMB02408_02180</name>
</gene>
<dbReference type="OrthoDB" id="1052716at2"/>
<evidence type="ECO:0000313" key="1">
    <source>
        <dbReference type="EMBL" id="GCB33273.1"/>
    </source>
</evidence>
<dbReference type="RefSeq" id="WP_125039671.1">
    <property type="nucleotide sequence ID" value="NZ_BHWB01000001.1"/>
</dbReference>
<name>A0A401LP48_9BACE</name>
<keyword evidence="2" id="KW-1185">Reference proteome</keyword>